<dbReference type="Pfam" id="PF07331">
    <property type="entry name" value="TctB"/>
    <property type="match status" value="1"/>
</dbReference>
<sequence length="145" mass="15607">MRALPLTPFLILIFAITIFSISVTEYGGAGQHGAGFMPTLISGLLLFLTAIDAVIDIKNRGTRQSLFSRAECKALALIIIAVMLFVLLLDILGFVVCSCLLLFILMKIRGVKLLLATGTSIAASLIIYYVFASVLLVALPAGIWF</sequence>
<dbReference type="RefSeq" id="WP_112215547.1">
    <property type="nucleotide sequence ID" value="NZ_CABGGQ010000018.1"/>
</dbReference>
<dbReference type="Proteomes" id="UP001075001">
    <property type="component" value="Unassembled WGS sequence"/>
</dbReference>
<dbReference type="Proteomes" id="UP000317374">
    <property type="component" value="Unassembled WGS sequence"/>
</dbReference>
<evidence type="ECO:0000313" key="6">
    <source>
        <dbReference type="Proteomes" id="UP001075001"/>
    </source>
</evidence>
<keyword evidence="1" id="KW-1133">Transmembrane helix</keyword>
<proteinExistence type="predicted"/>
<gene>
    <name evidence="3" type="ORF">OXR69_005750</name>
    <name evidence="4" type="ORF">SB6422_04066</name>
</gene>
<feature type="transmembrane region" description="Helical" evidence="1">
    <location>
        <begin position="126"/>
        <end position="144"/>
    </location>
</feature>
<keyword evidence="1" id="KW-0812">Transmembrane</keyword>
<evidence type="ECO:0000313" key="3">
    <source>
        <dbReference type="EMBL" id="MDG1641384.1"/>
    </source>
</evidence>
<dbReference type="OrthoDB" id="6628288at2"/>
<evidence type="ECO:0000259" key="2">
    <source>
        <dbReference type="Pfam" id="PF07331"/>
    </source>
</evidence>
<evidence type="ECO:0000256" key="1">
    <source>
        <dbReference type="SAM" id="Phobius"/>
    </source>
</evidence>
<evidence type="ECO:0000313" key="4">
    <source>
        <dbReference type="EMBL" id="VUS28789.1"/>
    </source>
</evidence>
<dbReference type="EMBL" id="JAPQEX020000001">
    <property type="protein sequence ID" value="MDG1641384.1"/>
    <property type="molecule type" value="Genomic_DNA"/>
</dbReference>
<protein>
    <submittedName>
        <fullName evidence="3">Tripartite tricarboxylate transporter TctB family protein</fullName>
    </submittedName>
</protein>
<accession>A0A564H909</accession>
<organism evidence="4 5">
    <name type="scientific">Klebsiella huaxiensis</name>
    <dbReference type="NCBI Taxonomy" id="2153354"/>
    <lineage>
        <taxon>Bacteria</taxon>
        <taxon>Pseudomonadati</taxon>
        <taxon>Pseudomonadota</taxon>
        <taxon>Gammaproteobacteria</taxon>
        <taxon>Enterobacterales</taxon>
        <taxon>Enterobacteriaceae</taxon>
        <taxon>Klebsiella/Raoultella group</taxon>
        <taxon>Klebsiella</taxon>
    </lineage>
</organism>
<dbReference type="EMBL" id="CABGGW010000002">
    <property type="protein sequence ID" value="VUS28789.1"/>
    <property type="molecule type" value="Genomic_DNA"/>
</dbReference>
<reference evidence="3" key="2">
    <citation type="submission" date="2023-03" db="EMBL/GenBank/DDBJ databases">
        <title>identification of new KPC variant in Klebsiella huaxiensis from the Hospital Sewage Samples in China.</title>
        <authorList>
            <person name="Wu Y."/>
        </authorList>
    </citation>
    <scope>NUCLEOTIDE SEQUENCE</scope>
    <source>
        <strain evidence="3">ZR-9</strain>
    </source>
</reference>
<keyword evidence="6" id="KW-1185">Reference proteome</keyword>
<keyword evidence="1" id="KW-0472">Membrane</keyword>
<feature type="transmembrane region" description="Helical" evidence="1">
    <location>
        <begin position="36"/>
        <end position="55"/>
    </location>
</feature>
<feature type="domain" description="DUF1468" evidence="2">
    <location>
        <begin position="10"/>
        <end position="140"/>
    </location>
</feature>
<feature type="transmembrane region" description="Helical" evidence="1">
    <location>
        <begin position="75"/>
        <end position="106"/>
    </location>
</feature>
<reference evidence="4 5" key="1">
    <citation type="submission" date="2019-07" db="EMBL/GenBank/DDBJ databases">
        <authorList>
            <person name="Brisse S."/>
            <person name="Rodrigues C."/>
            <person name="Thorpe H."/>
        </authorList>
    </citation>
    <scope>NUCLEOTIDE SEQUENCE [LARGE SCALE GENOMIC DNA]</scope>
    <source>
        <strain evidence="4">SB6422</strain>
    </source>
</reference>
<dbReference type="AlphaFoldDB" id="A0A564H909"/>
<evidence type="ECO:0000313" key="5">
    <source>
        <dbReference type="Proteomes" id="UP000317374"/>
    </source>
</evidence>
<dbReference type="InterPro" id="IPR009936">
    <property type="entry name" value="DUF1468"/>
</dbReference>
<name>A0A564H909_9ENTR</name>